<dbReference type="InterPro" id="IPR016024">
    <property type="entry name" value="ARM-type_fold"/>
</dbReference>
<accession>A2DB22</accession>
<gene>
    <name evidence="1" type="ORF">TVAG_378310</name>
</gene>
<organism evidence="1 2">
    <name type="scientific">Trichomonas vaginalis (strain ATCC PRA-98 / G3)</name>
    <dbReference type="NCBI Taxonomy" id="412133"/>
    <lineage>
        <taxon>Eukaryota</taxon>
        <taxon>Metamonada</taxon>
        <taxon>Parabasalia</taxon>
        <taxon>Trichomonadida</taxon>
        <taxon>Trichomonadidae</taxon>
        <taxon>Trichomonas</taxon>
    </lineage>
</organism>
<dbReference type="SUPFAM" id="SSF48371">
    <property type="entry name" value="ARM repeat"/>
    <property type="match status" value="1"/>
</dbReference>
<reference evidence="1" key="1">
    <citation type="submission" date="2006-10" db="EMBL/GenBank/DDBJ databases">
        <authorList>
            <person name="Amadeo P."/>
            <person name="Zhao Q."/>
            <person name="Wortman J."/>
            <person name="Fraser-Liggett C."/>
            <person name="Carlton J."/>
        </authorList>
    </citation>
    <scope>NUCLEOTIDE SEQUENCE</scope>
    <source>
        <strain evidence="1">G3</strain>
    </source>
</reference>
<dbReference type="Proteomes" id="UP000001542">
    <property type="component" value="Unassembled WGS sequence"/>
</dbReference>
<protein>
    <recommendedName>
        <fullName evidence="3">Importin N-terminal domain-containing protein</fullName>
    </recommendedName>
</protein>
<dbReference type="SMR" id="A2DB22"/>
<proteinExistence type="predicted"/>
<dbReference type="InterPro" id="IPR011989">
    <property type="entry name" value="ARM-like"/>
</dbReference>
<dbReference type="Gene3D" id="1.25.10.10">
    <property type="entry name" value="Leucine-rich Repeat Variant"/>
    <property type="match status" value="2"/>
</dbReference>
<dbReference type="AlphaFoldDB" id="A2DB22"/>
<keyword evidence="2" id="KW-1185">Reference proteome</keyword>
<dbReference type="EMBL" id="DS113184">
    <property type="protein sequence ID" value="EAY22352.1"/>
    <property type="molecule type" value="Genomic_DNA"/>
</dbReference>
<evidence type="ECO:0008006" key="3">
    <source>
        <dbReference type="Google" id="ProtNLM"/>
    </source>
</evidence>
<sequence>MDELLSIFIKASDPNCEEFDQSQRMLVELSQKQPIEITFQIVDILREHNNQDKIQFLLLIYLTHSFEQLFKRNIQFDVKSFENTMIPIIFNLFSCENDEVRSVAVNLLSKIITFDEKVLYDQIFINMIISFLTSDNKQTVLSSLDFIRSFCPHVPLNDELTQILFGQVINYITSNDEDIVIHTIQLFSEDPMSVFVLFQTDEEQKNFIDAILSLVSNTTFKKYVLEFSEQFLVLNPKKINFIFPIFNQIVSDLTSTDINDNELFHSLYTLGAIVQNDLKLKDLTFLSENVKQICEILISLLSKEEIDNPKDDEYDVSTLPHHILRDLAEKYFEQIYPLLVNKVDEYEQSTDVNNRIAAAKCLVIICTQIKQIPEKLFSEVYEKVTMFSGDENSNVVFYALTGYALLVESNQSCENFLSDIETLFELSHSEIYGEKAMVCIAKITDCQDFSSYEIFSILAEKINEFDIKTQKMVALMFRRFLQEHNQLQDESILLLFESILKILQDCDIQIAETILTCIPYILPEINTSVQDNYNDLYALFSEWLQNGAFAALTAISYLYYVDSSKFDVETILNTIAQMLDSEESEAEKFAIISYFQLFLIFHENIFKYDQIPLKILQLISYDSDKNVRLNALYLFPQLITTAPQELVIAIFKQYNEFISSEFFVEESAQMDQEFVSSIIEFAIQCINMKELALGFKIIKRIIIDMRFLPDIPREVIESLYKILSSYKIPQFIQLAAYINQMYLSEDE</sequence>
<reference evidence="1" key="2">
    <citation type="journal article" date="2007" name="Science">
        <title>Draft genome sequence of the sexually transmitted pathogen Trichomonas vaginalis.</title>
        <authorList>
            <person name="Carlton J.M."/>
            <person name="Hirt R.P."/>
            <person name="Silva J.C."/>
            <person name="Delcher A.L."/>
            <person name="Schatz M."/>
            <person name="Zhao Q."/>
            <person name="Wortman J.R."/>
            <person name="Bidwell S.L."/>
            <person name="Alsmark U.C.M."/>
            <person name="Besteiro S."/>
            <person name="Sicheritz-Ponten T."/>
            <person name="Noel C.J."/>
            <person name="Dacks J.B."/>
            <person name="Foster P.G."/>
            <person name="Simillion C."/>
            <person name="Van de Peer Y."/>
            <person name="Miranda-Saavedra D."/>
            <person name="Barton G.J."/>
            <person name="Westrop G.D."/>
            <person name="Mueller S."/>
            <person name="Dessi D."/>
            <person name="Fiori P.L."/>
            <person name="Ren Q."/>
            <person name="Paulsen I."/>
            <person name="Zhang H."/>
            <person name="Bastida-Corcuera F.D."/>
            <person name="Simoes-Barbosa A."/>
            <person name="Brown M.T."/>
            <person name="Hayes R.D."/>
            <person name="Mukherjee M."/>
            <person name="Okumura C.Y."/>
            <person name="Schneider R."/>
            <person name="Smith A.J."/>
            <person name="Vanacova S."/>
            <person name="Villalvazo M."/>
            <person name="Haas B.J."/>
            <person name="Pertea M."/>
            <person name="Feldblyum T.V."/>
            <person name="Utterback T.R."/>
            <person name="Shu C.L."/>
            <person name="Osoegawa K."/>
            <person name="de Jong P.J."/>
            <person name="Hrdy I."/>
            <person name="Horvathova L."/>
            <person name="Zubacova Z."/>
            <person name="Dolezal P."/>
            <person name="Malik S.B."/>
            <person name="Logsdon J.M. Jr."/>
            <person name="Henze K."/>
            <person name="Gupta A."/>
            <person name="Wang C.C."/>
            <person name="Dunne R.L."/>
            <person name="Upcroft J.A."/>
            <person name="Upcroft P."/>
            <person name="White O."/>
            <person name="Salzberg S.L."/>
            <person name="Tang P."/>
            <person name="Chiu C.-H."/>
            <person name="Lee Y.-S."/>
            <person name="Embley T.M."/>
            <person name="Coombs G.H."/>
            <person name="Mottram J.C."/>
            <person name="Tachezy J."/>
            <person name="Fraser-Liggett C.M."/>
            <person name="Johnson P.J."/>
        </authorList>
    </citation>
    <scope>NUCLEOTIDE SEQUENCE [LARGE SCALE GENOMIC DNA]</scope>
    <source>
        <strain evidence="1">G3</strain>
    </source>
</reference>
<dbReference type="KEGG" id="tva:5467907"/>
<dbReference type="InParanoid" id="A2DB22"/>
<dbReference type="RefSeq" id="XP_001583338.1">
    <property type="nucleotide sequence ID" value="XM_001583288.1"/>
</dbReference>
<dbReference type="VEuPathDB" id="TrichDB:TVAG_378310"/>
<dbReference type="VEuPathDB" id="TrichDB:TVAGG3_0518420"/>
<evidence type="ECO:0000313" key="1">
    <source>
        <dbReference type="EMBL" id="EAY22352.1"/>
    </source>
</evidence>
<name>A2DB22_TRIV3</name>
<evidence type="ECO:0000313" key="2">
    <source>
        <dbReference type="Proteomes" id="UP000001542"/>
    </source>
</evidence>